<evidence type="ECO:0000313" key="2">
    <source>
        <dbReference type="Proteomes" id="UP001283361"/>
    </source>
</evidence>
<keyword evidence="2" id="KW-1185">Reference proteome</keyword>
<accession>A0AAE1DG59</accession>
<dbReference type="EMBL" id="JAWDGP010003917">
    <property type="protein sequence ID" value="KAK3769469.1"/>
    <property type="molecule type" value="Genomic_DNA"/>
</dbReference>
<name>A0AAE1DG59_9GAST</name>
<comment type="caution">
    <text evidence="1">The sequence shown here is derived from an EMBL/GenBank/DDBJ whole genome shotgun (WGS) entry which is preliminary data.</text>
</comment>
<reference evidence="1" key="1">
    <citation type="journal article" date="2023" name="G3 (Bethesda)">
        <title>A reference genome for the long-term kleptoplast-retaining sea slug Elysia crispata morphotype clarki.</title>
        <authorList>
            <person name="Eastman K.E."/>
            <person name="Pendleton A.L."/>
            <person name="Shaikh M.A."/>
            <person name="Suttiyut T."/>
            <person name="Ogas R."/>
            <person name="Tomko P."/>
            <person name="Gavelis G."/>
            <person name="Widhalm J.R."/>
            <person name="Wisecaver J.H."/>
        </authorList>
    </citation>
    <scope>NUCLEOTIDE SEQUENCE</scope>
    <source>
        <strain evidence="1">ECLA1</strain>
    </source>
</reference>
<sequence>MQEKITQTDYPLITTSGQCRGKSPLAPEAIWIQDNVSNFGCGASVRGGESAWMERSSLEIHAVNTGAR</sequence>
<dbReference type="Proteomes" id="UP001283361">
    <property type="component" value="Unassembled WGS sequence"/>
</dbReference>
<gene>
    <name evidence="1" type="ORF">RRG08_027039</name>
</gene>
<proteinExistence type="predicted"/>
<protein>
    <submittedName>
        <fullName evidence="1">Uncharacterized protein</fullName>
    </submittedName>
</protein>
<organism evidence="1 2">
    <name type="scientific">Elysia crispata</name>
    <name type="common">lettuce slug</name>
    <dbReference type="NCBI Taxonomy" id="231223"/>
    <lineage>
        <taxon>Eukaryota</taxon>
        <taxon>Metazoa</taxon>
        <taxon>Spiralia</taxon>
        <taxon>Lophotrochozoa</taxon>
        <taxon>Mollusca</taxon>
        <taxon>Gastropoda</taxon>
        <taxon>Heterobranchia</taxon>
        <taxon>Euthyneura</taxon>
        <taxon>Panpulmonata</taxon>
        <taxon>Sacoglossa</taxon>
        <taxon>Placobranchoidea</taxon>
        <taxon>Plakobranchidae</taxon>
        <taxon>Elysia</taxon>
    </lineage>
</organism>
<evidence type="ECO:0000313" key="1">
    <source>
        <dbReference type="EMBL" id="KAK3769469.1"/>
    </source>
</evidence>
<dbReference type="AlphaFoldDB" id="A0AAE1DG59"/>